<dbReference type="Proteomes" id="UP000595437">
    <property type="component" value="Chromosome 18"/>
</dbReference>
<name>A0A7T8GNU7_CALRO</name>
<reference evidence="2" key="1">
    <citation type="submission" date="2021-01" db="EMBL/GenBank/DDBJ databases">
        <title>Caligus Genome Assembly.</title>
        <authorList>
            <person name="Gallardo-Escarate C."/>
        </authorList>
    </citation>
    <scope>NUCLEOTIDE SEQUENCE [LARGE SCALE GENOMIC DNA]</scope>
</reference>
<gene>
    <name evidence="1" type="ORF">FKW44_023343</name>
</gene>
<accession>A0A7T8GNU7</accession>
<evidence type="ECO:0000313" key="1">
    <source>
        <dbReference type="EMBL" id="QQP35188.1"/>
    </source>
</evidence>
<dbReference type="EMBL" id="CP045907">
    <property type="protein sequence ID" value="QQP35188.1"/>
    <property type="molecule type" value="Genomic_DNA"/>
</dbReference>
<protein>
    <submittedName>
        <fullName evidence="1">LOC101234561</fullName>
    </submittedName>
</protein>
<sequence length="55" mass="6696">MFLEDDNFVYVLPSLFQSDPIEKRFGWYRQLSGGNYFISVRQILEAEKKLEFFPW</sequence>
<dbReference type="OrthoDB" id="6485764at2759"/>
<dbReference type="AlphaFoldDB" id="A0A7T8GNU7"/>
<evidence type="ECO:0000313" key="2">
    <source>
        <dbReference type="Proteomes" id="UP000595437"/>
    </source>
</evidence>
<proteinExistence type="predicted"/>
<organism evidence="1 2">
    <name type="scientific">Caligus rogercresseyi</name>
    <name type="common">Sea louse</name>
    <dbReference type="NCBI Taxonomy" id="217165"/>
    <lineage>
        <taxon>Eukaryota</taxon>
        <taxon>Metazoa</taxon>
        <taxon>Ecdysozoa</taxon>
        <taxon>Arthropoda</taxon>
        <taxon>Crustacea</taxon>
        <taxon>Multicrustacea</taxon>
        <taxon>Hexanauplia</taxon>
        <taxon>Copepoda</taxon>
        <taxon>Siphonostomatoida</taxon>
        <taxon>Caligidae</taxon>
        <taxon>Caligus</taxon>
    </lineage>
</organism>
<keyword evidence="2" id="KW-1185">Reference proteome</keyword>